<evidence type="ECO:0000256" key="1">
    <source>
        <dbReference type="SAM" id="MobiDB-lite"/>
    </source>
</evidence>
<feature type="compositionally biased region" description="Low complexity" evidence="1">
    <location>
        <begin position="129"/>
        <end position="138"/>
    </location>
</feature>
<comment type="caution">
    <text evidence="2">The sequence shown here is derived from an EMBL/GenBank/DDBJ whole genome shotgun (WGS) entry which is preliminary data.</text>
</comment>
<accession>A0A5M8PRL0</accession>
<feature type="compositionally biased region" description="Polar residues" evidence="1">
    <location>
        <begin position="32"/>
        <end position="48"/>
    </location>
</feature>
<gene>
    <name evidence="2" type="ORF">FRX48_04875</name>
</gene>
<organism evidence="2 3">
    <name type="scientific">Lasallia pustulata</name>
    <dbReference type="NCBI Taxonomy" id="136370"/>
    <lineage>
        <taxon>Eukaryota</taxon>
        <taxon>Fungi</taxon>
        <taxon>Dikarya</taxon>
        <taxon>Ascomycota</taxon>
        <taxon>Pezizomycotina</taxon>
        <taxon>Lecanoromycetes</taxon>
        <taxon>OSLEUM clade</taxon>
        <taxon>Umbilicariomycetidae</taxon>
        <taxon>Umbilicariales</taxon>
        <taxon>Umbilicariaceae</taxon>
        <taxon>Lasallia</taxon>
    </lineage>
</organism>
<feature type="compositionally biased region" description="Basic and acidic residues" evidence="1">
    <location>
        <begin position="109"/>
        <end position="118"/>
    </location>
</feature>
<feature type="compositionally biased region" description="Gly residues" evidence="1">
    <location>
        <begin position="119"/>
        <end position="128"/>
    </location>
</feature>
<dbReference type="EMBL" id="VXIT01000007">
    <property type="protein sequence ID" value="KAA6411595.1"/>
    <property type="molecule type" value="Genomic_DNA"/>
</dbReference>
<dbReference type="AlphaFoldDB" id="A0A5M8PRL0"/>
<evidence type="ECO:0000313" key="3">
    <source>
        <dbReference type="Proteomes" id="UP000324767"/>
    </source>
</evidence>
<dbReference type="Proteomes" id="UP000324767">
    <property type="component" value="Unassembled WGS sequence"/>
</dbReference>
<feature type="compositionally biased region" description="Basic and acidic residues" evidence="1">
    <location>
        <begin position="59"/>
        <end position="71"/>
    </location>
</feature>
<evidence type="ECO:0000313" key="2">
    <source>
        <dbReference type="EMBL" id="KAA6411595.1"/>
    </source>
</evidence>
<protein>
    <submittedName>
        <fullName evidence="2">Uncharacterized protein</fullName>
    </submittedName>
</protein>
<name>A0A5M8PRL0_9LECA</name>
<reference evidence="2 3" key="1">
    <citation type="submission" date="2019-09" db="EMBL/GenBank/DDBJ databases">
        <title>The hologenome of the rock-dwelling lichen Lasallia pustulata.</title>
        <authorList>
            <person name="Greshake Tzovaras B."/>
            <person name="Segers F."/>
            <person name="Bicker A."/>
            <person name="Dal Grande F."/>
            <person name="Otte J."/>
            <person name="Hankeln T."/>
            <person name="Schmitt I."/>
            <person name="Ebersberger I."/>
        </authorList>
    </citation>
    <scope>NUCLEOTIDE SEQUENCE [LARGE SCALE GENOMIC DNA]</scope>
    <source>
        <strain evidence="2">A1-1</strain>
    </source>
</reference>
<proteinExistence type="predicted"/>
<feature type="region of interest" description="Disordered" evidence="1">
    <location>
        <begin position="1"/>
        <end position="160"/>
    </location>
</feature>
<sequence>METAAAEHSPAPSTSTNKLKAVFSKARRGTKDNGSSLSINEADSTASGSRGIRASFDATIDKIKTRGSGEHDDAESSGSGGIAKLIPGRSKKNRRRREAEAEAAQQEAEELRRGRSIGDRGGVGGNGLGTALDAGAAGPDTLEGDDDGSSLITYDSDIES</sequence>